<evidence type="ECO:0000256" key="3">
    <source>
        <dbReference type="ARBA" id="ARBA00022475"/>
    </source>
</evidence>
<evidence type="ECO:0000256" key="2">
    <source>
        <dbReference type="ARBA" id="ARBA00022448"/>
    </source>
</evidence>
<dbReference type="RefSeq" id="WP_002693029.1">
    <property type="nucleotide sequence ID" value="NZ_CM001797.1"/>
</dbReference>
<evidence type="ECO:0000313" key="9">
    <source>
        <dbReference type="EMBL" id="EMB20564.1"/>
    </source>
</evidence>
<comment type="subcellular location">
    <subcellularLocation>
        <location evidence="1 7">Cell membrane</location>
        <topology evidence="1 7">Multi-pass membrane protein</topology>
    </subcellularLocation>
</comment>
<dbReference type="GO" id="GO:0005886">
    <property type="term" value="C:plasma membrane"/>
    <property type="evidence" value="ECO:0007669"/>
    <property type="project" value="UniProtKB-SubCell"/>
</dbReference>
<keyword evidence="4 7" id="KW-0812">Transmembrane</keyword>
<proteinExistence type="inferred from homology"/>
<dbReference type="PANTHER" id="PTHR30043:SF1">
    <property type="entry name" value="ABC TRANSPORT SYSTEM PERMEASE PROTEIN P69"/>
    <property type="match status" value="1"/>
</dbReference>
<reference evidence="9" key="1">
    <citation type="submission" date="2012-01" db="EMBL/GenBank/DDBJ databases">
        <title>The Genome Sequence of Treponema denticola OTK.</title>
        <authorList>
            <consortium name="The Broad Institute Genome Sequencing Platform"/>
            <person name="Earl A."/>
            <person name="Ward D."/>
            <person name="Feldgarden M."/>
            <person name="Gevers D."/>
            <person name="Blanton J.M."/>
            <person name="Fenno C.J."/>
            <person name="Baranova O.V."/>
            <person name="Mathney J."/>
            <person name="Dewhirst F.E."/>
            <person name="Izard J."/>
            <person name="Young S.K."/>
            <person name="Zeng Q."/>
            <person name="Gargeya S."/>
            <person name="Fitzgerald M."/>
            <person name="Haas B."/>
            <person name="Abouelleil A."/>
            <person name="Alvarado L."/>
            <person name="Arachchi H.M."/>
            <person name="Berlin A."/>
            <person name="Chapman S.B."/>
            <person name="Gearin G."/>
            <person name="Goldberg J."/>
            <person name="Griggs A."/>
            <person name="Gujja S."/>
            <person name="Hansen M."/>
            <person name="Heiman D."/>
            <person name="Howarth C."/>
            <person name="Larimer J."/>
            <person name="Lui A."/>
            <person name="MacDonald P.J.P."/>
            <person name="McCowen C."/>
            <person name="Montmayeur A."/>
            <person name="Murphy C."/>
            <person name="Neiman D."/>
            <person name="Pearson M."/>
            <person name="Priest M."/>
            <person name="Roberts A."/>
            <person name="Saif S."/>
            <person name="Shea T."/>
            <person name="Sisk P."/>
            <person name="Stolte C."/>
            <person name="Sykes S."/>
            <person name="Wortman J."/>
            <person name="Nusbaum C."/>
            <person name="Birren B."/>
        </authorList>
    </citation>
    <scope>NUCLEOTIDE SEQUENCE [LARGE SCALE GENOMIC DNA]</scope>
    <source>
        <strain evidence="9">OTK</strain>
    </source>
</reference>
<feature type="transmembrane region" description="Helical" evidence="7">
    <location>
        <begin position="77"/>
        <end position="104"/>
    </location>
</feature>
<keyword evidence="3" id="KW-1003">Cell membrane</keyword>
<accession>A0A0F6MMH6</accession>
<sequence>MIEQANKIKKIKIRQFSKQRVLILFVLVFLSGLTIISLFQMEKPDYGIQKAFLQFTEYSKDLFFCPKLSQKYSYAEIFFSLLVSLSLALLTTVFGVVLAFFLGIAASENLSNKYLVKIIRTAMSLIRSVPTIIWVLIFSVVANIGAEAAVLGMSFHSTAYLVKGFSESFDGIDKKTIEALKACGASYIEIISQAVLPASINNLISWSFFRFEINFGNAVAVGAAAGAGGIGYELFMAGSLNFNMSEVGFISYLIFGTAIILEISSTRIRNRIRH</sequence>
<feature type="transmembrane region" description="Helical" evidence="7">
    <location>
        <begin position="21"/>
        <end position="39"/>
    </location>
</feature>
<dbReference type="SUPFAM" id="SSF161098">
    <property type="entry name" value="MetI-like"/>
    <property type="match status" value="1"/>
</dbReference>
<comment type="caution">
    <text evidence="9">The sequence shown here is derived from an EMBL/GenBank/DDBJ whole genome shotgun (WGS) entry which is preliminary data.</text>
</comment>
<dbReference type="EMBL" id="AGDY01000009">
    <property type="protein sequence ID" value="EMB20564.1"/>
    <property type="molecule type" value="Genomic_DNA"/>
</dbReference>
<dbReference type="InterPro" id="IPR000515">
    <property type="entry name" value="MetI-like"/>
</dbReference>
<name>A0A0F6MMH6_TREDN</name>
<evidence type="ECO:0000256" key="5">
    <source>
        <dbReference type="ARBA" id="ARBA00022989"/>
    </source>
</evidence>
<dbReference type="PATRIC" id="fig|999434.4.peg.2103"/>
<dbReference type="GO" id="GO:0055085">
    <property type="term" value="P:transmembrane transport"/>
    <property type="evidence" value="ECO:0007669"/>
    <property type="project" value="InterPro"/>
</dbReference>
<dbReference type="Proteomes" id="UP000011701">
    <property type="component" value="Chromosome"/>
</dbReference>
<dbReference type="CDD" id="cd06261">
    <property type="entry name" value="TM_PBP2"/>
    <property type="match status" value="1"/>
</dbReference>
<feature type="domain" description="ABC transmembrane type-1" evidence="8">
    <location>
        <begin position="81"/>
        <end position="265"/>
    </location>
</feature>
<evidence type="ECO:0000256" key="7">
    <source>
        <dbReference type="RuleBase" id="RU363032"/>
    </source>
</evidence>
<keyword evidence="6 7" id="KW-0472">Membrane</keyword>
<feature type="transmembrane region" description="Helical" evidence="7">
    <location>
        <begin position="125"/>
        <end position="146"/>
    </location>
</feature>
<protein>
    <recommendedName>
        <fullName evidence="8">ABC transmembrane type-1 domain-containing protein</fullName>
    </recommendedName>
</protein>
<keyword evidence="5 7" id="KW-1133">Transmembrane helix</keyword>
<evidence type="ECO:0000256" key="6">
    <source>
        <dbReference type="ARBA" id="ARBA00023136"/>
    </source>
</evidence>
<evidence type="ECO:0000256" key="4">
    <source>
        <dbReference type="ARBA" id="ARBA00022692"/>
    </source>
</evidence>
<comment type="similarity">
    <text evidence="7">Belongs to the binding-protein-dependent transport system permease family.</text>
</comment>
<dbReference type="Gene3D" id="1.10.3720.10">
    <property type="entry name" value="MetI-like"/>
    <property type="match status" value="1"/>
</dbReference>
<feature type="transmembrane region" description="Helical" evidence="7">
    <location>
        <begin position="249"/>
        <end position="268"/>
    </location>
</feature>
<dbReference type="Pfam" id="PF00528">
    <property type="entry name" value="BPD_transp_1"/>
    <property type="match status" value="1"/>
</dbReference>
<gene>
    <name evidence="9" type="ORF">HMPREF9723_02024</name>
</gene>
<dbReference type="PROSITE" id="PS50928">
    <property type="entry name" value="ABC_TM1"/>
    <property type="match status" value="1"/>
</dbReference>
<organism evidence="9">
    <name type="scientific">Treponema denticola OTK</name>
    <dbReference type="NCBI Taxonomy" id="999434"/>
    <lineage>
        <taxon>Bacteria</taxon>
        <taxon>Pseudomonadati</taxon>
        <taxon>Spirochaetota</taxon>
        <taxon>Spirochaetia</taxon>
        <taxon>Spirochaetales</taxon>
        <taxon>Treponemataceae</taxon>
        <taxon>Treponema</taxon>
    </lineage>
</organism>
<dbReference type="InterPro" id="IPR035906">
    <property type="entry name" value="MetI-like_sf"/>
</dbReference>
<dbReference type="HOGENOM" id="CLU_064254_1_2_12"/>
<evidence type="ECO:0000256" key="1">
    <source>
        <dbReference type="ARBA" id="ARBA00004651"/>
    </source>
</evidence>
<keyword evidence="2 7" id="KW-0813">Transport</keyword>
<evidence type="ECO:0000259" key="8">
    <source>
        <dbReference type="PROSITE" id="PS50928"/>
    </source>
</evidence>
<dbReference type="AlphaFoldDB" id="A0A0F6MMH6"/>
<dbReference type="PANTHER" id="PTHR30043">
    <property type="entry name" value="PHOSPHONATES TRANSPORT SYSTEM PERMEASE PROTEIN"/>
    <property type="match status" value="1"/>
</dbReference>